<reference evidence="1 2" key="1">
    <citation type="journal article" date="2016" name="Mol. Biol. Evol.">
        <title>Genome-Wide Survey of Gut Fungi (Harpellales) Reveals the First Horizontally Transferred Ubiquitin Gene from a Mosquito Host.</title>
        <authorList>
            <person name="Wang Y."/>
            <person name="White M.M."/>
            <person name="Kvist S."/>
            <person name="Moncalvo J.M."/>
        </authorList>
    </citation>
    <scope>NUCLEOTIDE SEQUENCE [LARGE SCALE GENOMIC DNA]</scope>
    <source>
        <strain evidence="1 2">ALG-7-W6</strain>
    </source>
</reference>
<accession>A0A1R0GUM6</accession>
<dbReference type="AlphaFoldDB" id="A0A1R0GUM6"/>
<evidence type="ECO:0000313" key="2">
    <source>
        <dbReference type="Proteomes" id="UP000187455"/>
    </source>
</evidence>
<dbReference type="Proteomes" id="UP000187455">
    <property type="component" value="Unassembled WGS sequence"/>
</dbReference>
<keyword evidence="2" id="KW-1185">Reference proteome</keyword>
<proteinExistence type="predicted"/>
<evidence type="ECO:0000313" key="1">
    <source>
        <dbReference type="EMBL" id="OLY80604.1"/>
    </source>
</evidence>
<organism evidence="1 2">
    <name type="scientific">Smittium mucronatum</name>
    <dbReference type="NCBI Taxonomy" id="133383"/>
    <lineage>
        <taxon>Eukaryota</taxon>
        <taxon>Fungi</taxon>
        <taxon>Fungi incertae sedis</taxon>
        <taxon>Zoopagomycota</taxon>
        <taxon>Kickxellomycotina</taxon>
        <taxon>Harpellomycetes</taxon>
        <taxon>Harpellales</taxon>
        <taxon>Legeriomycetaceae</taxon>
        <taxon>Smittium</taxon>
    </lineage>
</organism>
<dbReference type="STRING" id="133383.A0A1R0GUM6"/>
<dbReference type="EMBL" id="LSSL01003325">
    <property type="protein sequence ID" value="OLY80604.1"/>
    <property type="molecule type" value="Genomic_DNA"/>
</dbReference>
<gene>
    <name evidence="1" type="ORF">AYI68_g5298</name>
</gene>
<dbReference type="OrthoDB" id="10457605at2759"/>
<comment type="caution">
    <text evidence="1">The sequence shown here is derived from an EMBL/GenBank/DDBJ whole genome shotgun (WGS) entry which is preliminary data.</text>
</comment>
<name>A0A1R0GUM6_9FUNG</name>
<sequence length="189" mass="21382">MPEKEDREILQLVHRQQSARPKLSGLQIVKFKKPLSLPALEHDRADSTEGAQGTSHNDISNTNVEVSHMVSGPGDALGISIPLATSHYNHSRSKKRKITSLDKQALELDSMEDQRRFLESQGLSNYAVDCILSNGRRVRRRFRYSSVQQHFLDWRISKEITSEISTPQIINYLAEIYAVDNLKVGSIKA</sequence>
<protein>
    <submittedName>
        <fullName evidence="1">Uncharacterized protein</fullName>
    </submittedName>
</protein>